<dbReference type="AlphaFoldDB" id="A0A086PGP5"/>
<sequence length="99" mass="11234">MSDLKEFGLWRKASTGASCRLGSNETLTKRLFLEVVCKRICWQALGGLVRPGKRTRHPGGRWRRRAGGLSCTKKDGLRKTPRDCLWFDHAYTRFVGPVA</sequence>
<reference evidence="1 2" key="2">
    <citation type="journal article" date="2015" name="Eukaryot. Cell">
        <title>Genetic mapping reveals that sinefungin resistance in Toxoplasma gondii is controlled by a putative amino acid transporter locus that can be used as a negative selectable marker.</title>
        <authorList>
            <person name="Behnke M.S."/>
            <person name="Khan A."/>
            <person name="Sibley L.D."/>
        </authorList>
    </citation>
    <scope>NUCLEOTIDE SEQUENCE [LARGE SCALE GENOMIC DNA]</scope>
    <source>
        <strain evidence="1 2">VAND</strain>
    </source>
</reference>
<dbReference type="Proteomes" id="UP000028840">
    <property type="component" value="Unassembled WGS sequence"/>
</dbReference>
<organism evidence="1 2">
    <name type="scientific">Toxoplasma gondii VAND</name>
    <dbReference type="NCBI Taxonomy" id="933077"/>
    <lineage>
        <taxon>Eukaryota</taxon>
        <taxon>Sar</taxon>
        <taxon>Alveolata</taxon>
        <taxon>Apicomplexa</taxon>
        <taxon>Conoidasida</taxon>
        <taxon>Coccidia</taxon>
        <taxon>Eucoccidiorida</taxon>
        <taxon>Eimeriorina</taxon>
        <taxon>Sarcocystidae</taxon>
        <taxon>Toxoplasma</taxon>
    </lineage>
</organism>
<protein>
    <submittedName>
        <fullName evidence="1">Uncharacterized protein</fullName>
    </submittedName>
</protein>
<accession>A0A086PGP5</accession>
<dbReference type="VEuPathDB" id="ToxoDB:TGVAND_210715"/>
<evidence type="ECO:0000313" key="1">
    <source>
        <dbReference type="EMBL" id="KFG99526.1"/>
    </source>
</evidence>
<dbReference type="EMBL" id="AEYJ02001830">
    <property type="protein sequence ID" value="KFG99526.1"/>
    <property type="molecule type" value="Genomic_DNA"/>
</dbReference>
<name>A0A086PGP5_TOXGO</name>
<comment type="caution">
    <text evidence="1">The sequence shown here is derived from an EMBL/GenBank/DDBJ whole genome shotgun (WGS) entry which is preliminary data.</text>
</comment>
<evidence type="ECO:0000313" key="2">
    <source>
        <dbReference type="Proteomes" id="UP000028840"/>
    </source>
</evidence>
<proteinExistence type="predicted"/>
<reference evidence="1 2" key="1">
    <citation type="submission" date="2014-08" db="EMBL/GenBank/DDBJ databases">
        <authorList>
            <person name="Sibley D."/>
            <person name="Venepally P."/>
            <person name="Karamycheva S."/>
            <person name="Hadjithomas M."/>
            <person name="Khan A."/>
            <person name="Brunk B."/>
            <person name="Roos D."/>
            <person name="Caler E."/>
            <person name="Lorenzi H."/>
        </authorList>
    </citation>
    <scope>NUCLEOTIDE SEQUENCE [LARGE SCALE GENOMIC DNA]</scope>
    <source>
        <strain evidence="1 2">VAND</strain>
    </source>
</reference>
<gene>
    <name evidence="1" type="ORF">TGVAND_210715</name>
</gene>